<gene>
    <name evidence="4" type="ORF">CGZ94_08385</name>
</gene>
<dbReference type="OrthoDB" id="9800940at2"/>
<dbReference type="AlphaFoldDB" id="A0A255GGP1"/>
<evidence type="ECO:0000256" key="2">
    <source>
        <dbReference type="ARBA" id="ARBA00022801"/>
    </source>
</evidence>
<dbReference type="PANTHER" id="PTHR46018:SF2">
    <property type="entry name" value="ZINC PHOSPHODIESTERASE ELAC PROTEIN 1"/>
    <property type="match status" value="1"/>
</dbReference>
<keyword evidence="2 4" id="KW-0378">Hydrolase</keyword>
<evidence type="ECO:0000256" key="1">
    <source>
        <dbReference type="ARBA" id="ARBA00022759"/>
    </source>
</evidence>
<keyword evidence="1" id="KW-0540">Nuclease</keyword>
<evidence type="ECO:0000313" key="4">
    <source>
        <dbReference type="EMBL" id="OYO14592.1"/>
    </source>
</evidence>
<proteinExistence type="predicted"/>
<dbReference type="Proteomes" id="UP000215896">
    <property type="component" value="Unassembled WGS sequence"/>
</dbReference>
<protein>
    <submittedName>
        <fullName evidence="4">MBL fold metallo-hydrolase</fullName>
    </submittedName>
</protein>
<dbReference type="PANTHER" id="PTHR46018">
    <property type="entry name" value="ZINC PHOSPHODIESTERASE ELAC PROTEIN 1"/>
    <property type="match status" value="1"/>
</dbReference>
<dbReference type="Pfam" id="PF00753">
    <property type="entry name" value="Lactamase_B"/>
    <property type="match status" value="1"/>
</dbReference>
<organism evidence="4 5">
    <name type="scientific">Enemella evansiae</name>
    <dbReference type="NCBI Taxonomy" id="2016499"/>
    <lineage>
        <taxon>Bacteria</taxon>
        <taxon>Bacillati</taxon>
        <taxon>Actinomycetota</taxon>
        <taxon>Actinomycetes</taxon>
        <taxon>Propionibacteriales</taxon>
        <taxon>Propionibacteriaceae</taxon>
        <taxon>Enemella</taxon>
    </lineage>
</organism>
<dbReference type="EMBL" id="NMVO01000012">
    <property type="protein sequence ID" value="OYO14592.1"/>
    <property type="molecule type" value="Genomic_DNA"/>
</dbReference>
<dbReference type="PROSITE" id="PS51318">
    <property type="entry name" value="TAT"/>
    <property type="match status" value="1"/>
</dbReference>
<dbReference type="InterPro" id="IPR044094">
    <property type="entry name" value="AtsA-like_MBL-fold"/>
</dbReference>
<evidence type="ECO:0000259" key="3">
    <source>
        <dbReference type="Pfam" id="PF00753"/>
    </source>
</evidence>
<feature type="domain" description="Metallo-beta-lactamase" evidence="3">
    <location>
        <begin position="85"/>
        <end position="133"/>
    </location>
</feature>
<dbReference type="InterPro" id="IPR006311">
    <property type="entry name" value="TAT_signal"/>
</dbReference>
<keyword evidence="5" id="KW-1185">Reference proteome</keyword>
<dbReference type="RefSeq" id="WP_094403796.1">
    <property type="nucleotide sequence ID" value="NZ_NMVL01000027.1"/>
</dbReference>
<dbReference type="GO" id="GO:0042781">
    <property type="term" value="F:3'-tRNA processing endoribonuclease activity"/>
    <property type="evidence" value="ECO:0007669"/>
    <property type="project" value="TreeGrafter"/>
</dbReference>
<name>A0A255GGP1_9ACTN</name>
<dbReference type="InterPro" id="IPR036866">
    <property type="entry name" value="RibonucZ/Hydroxyglut_hydro"/>
</dbReference>
<reference evidence="4 5" key="1">
    <citation type="submission" date="2017-07" db="EMBL/GenBank/DDBJ databases">
        <title>Draft whole genome sequences of clinical Proprionibacteriaceae strains.</title>
        <authorList>
            <person name="Bernier A.-M."/>
            <person name="Bernard K."/>
            <person name="Domingo M.-C."/>
        </authorList>
    </citation>
    <scope>NUCLEOTIDE SEQUENCE [LARGE SCALE GENOMIC DNA]</scope>
    <source>
        <strain evidence="4 5">NML 030167</strain>
    </source>
</reference>
<dbReference type="SUPFAM" id="SSF56281">
    <property type="entry name" value="Metallo-hydrolase/oxidoreductase"/>
    <property type="match status" value="1"/>
</dbReference>
<evidence type="ECO:0000313" key="5">
    <source>
        <dbReference type="Proteomes" id="UP000215896"/>
    </source>
</evidence>
<dbReference type="Gene3D" id="3.60.15.10">
    <property type="entry name" value="Ribonuclease Z/Hydroxyacylglutathione hydrolase-like"/>
    <property type="match status" value="1"/>
</dbReference>
<sequence length="387" mass="42013">MDNDVQHTSLPDPEPDRPLLSGWGRRTFLRTASIGGLVAGVGVLGSASAFAAEPGTGPNRPFGKFELLLLGTQGGPPPEPDRAGISSVLVVDGRSYVIDCGRASVTQYKKSGLSFDSLEAIFLTHLHMDHLADYYNFLVLGGLPSSQKNDMIRSQIPVYGPGPAGGLPPAYGGGEVGTVNPENPTPGTRALTEYLDQAFAYSTNVFMRDNAFRDIRELRRITEIMPPASAGASALGDTAPRMRPFTVMEDDRIRVTATLVPHGPIFPAYAFRFDTDYGSITFSGDTRRSENLIELARGSDILVHEAIGDPRKFGMSDEALEHMLQSHVLVDECGPIAHQADVPHLVFSHLVEWGKPVNIGEWTRLGRKGYSGKVTVGRDLDRFAIRR</sequence>
<comment type="caution">
    <text evidence="4">The sequence shown here is derived from an EMBL/GenBank/DDBJ whole genome shotgun (WGS) entry which is preliminary data.</text>
</comment>
<dbReference type="CDD" id="cd07719">
    <property type="entry name" value="arylsulfatase_AtsA-like_MBL-fold"/>
    <property type="match status" value="1"/>
</dbReference>
<accession>A0A255GGP1</accession>
<dbReference type="InterPro" id="IPR001279">
    <property type="entry name" value="Metallo-B-lactamas"/>
</dbReference>
<keyword evidence="1" id="KW-0255">Endonuclease</keyword>